<sequence>MPRRKPHPRSGRFRGGPQRGRCCRSYYCRAPGVVVQLCMNWRPAWEPVVGGPLVGRPGIWIWAHRDEWHWTCWEVPNSPESEAVLRDTAYNGTLELED</sequence>
<evidence type="ECO:0000313" key="1">
    <source>
        <dbReference type="EMBL" id="KAJ1090003.1"/>
    </source>
</evidence>
<proteinExistence type="predicted"/>
<comment type="caution">
    <text evidence="1">The sequence shown here is derived from an EMBL/GenBank/DDBJ whole genome shotgun (WGS) entry which is preliminary data.</text>
</comment>
<accession>A0AAV7LKQ1</accession>
<dbReference type="AlphaFoldDB" id="A0AAV7LKQ1"/>
<dbReference type="Proteomes" id="UP001066276">
    <property type="component" value="Chromosome 11"/>
</dbReference>
<gene>
    <name evidence="1" type="ORF">NDU88_003143</name>
</gene>
<evidence type="ECO:0000313" key="2">
    <source>
        <dbReference type="Proteomes" id="UP001066276"/>
    </source>
</evidence>
<reference evidence="1" key="1">
    <citation type="journal article" date="2022" name="bioRxiv">
        <title>Sequencing and chromosome-scale assembly of the giantPleurodeles waltlgenome.</title>
        <authorList>
            <person name="Brown T."/>
            <person name="Elewa A."/>
            <person name="Iarovenko S."/>
            <person name="Subramanian E."/>
            <person name="Araus A.J."/>
            <person name="Petzold A."/>
            <person name="Susuki M."/>
            <person name="Suzuki K.-i.T."/>
            <person name="Hayashi T."/>
            <person name="Toyoda A."/>
            <person name="Oliveira C."/>
            <person name="Osipova E."/>
            <person name="Leigh N.D."/>
            <person name="Simon A."/>
            <person name="Yun M.H."/>
        </authorList>
    </citation>
    <scope>NUCLEOTIDE SEQUENCE</scope>
    <source>
        <strain evidence="1">20211129_DDA</strain>
        <tissue evidence="1">Liver</tissue>
    </source>
</reference>
<dbReference type="EMBL" id="JANPWB010000015">
    <property type="protein sequence ID" value="KAJ1090003.1"/>
    <property type="molecule type" value="Genomic_DNA"/>
</dbReference>
<organism evidence="1 2">
    <name type="scientific">Pleurodeles waltl</name>
    <name type="common">Iberian ribbed newt</name>
    <dbReference type="NCBI Taxonomy" id="8319"/>
    <lineage>
        <taxon>Eukaryota</taxon>
        <taxon>Metazoa</taxon>
        <taxon>Chordata</taxon>
        <taxon>Craniata</taxon>
        <taxon>Vertebrata</taxon>
        <taxon>Euteleostomi</taxon>
        <taxon>Amphibia</taxon>
        <taxon>Batrachia</taxon>
        <taxon>Caudata</taxon>
        <taxon>Salamandroidea</taxon>
        <taxon>Salamandridae</taxon>
        <taxon>Pleurodelinae</taxon>
        <taxon>Pleurodeles</taxon>
    </lineage>
</organism>
<protein>
    <submittedName>
        <fullName evidence="1">Uncharacterized protein</fullName>
    </submittedName>
</protein>
<name>A0AAV7LKQ1_PLEWA</name>
<keyword evidence="2" id="KW-1185">Reference proteome</keyword>